<accession>V3ZXJ4</accession>
<dbReference type="InterPro" id="IPR000331">
    <property type="entry name" value="Rap/Ran_GAP_dom"/>
</dbReference>
<dbReference type="SUPFAM" id="SSF111347">
    <property type="entry name" value="Rap/Ran-GAP"/>
    <property type="match status" value="1"/>
</dbReference>
<dbReference type="RefSeq" id="XP_009063937.1">
    <property type="nucleotide sequence ID" value="XM_009065689.1"/>
</dbReference>
<keyword evidence="2" id="KW-0597">Phosphoprotein</keyword>
<evidence type="ECO:0000313" key="5">
    <source>
        <dbReference type="EMBL" id="ESO85701.1"/>
    </source>
</evidence>
<dbReference type="Proteomes" id="UP000030746">
    <property type="component" value="Unassembled WGS sequence"/>
</dbReference>
<keyword evidence="6" id="KW-1185">Reference proteome</keyword>
<proteinExistence type="predicted"/>
<dbReference type="GeneID" id="20246253"/>
<dbReference type="Pfam" id="PF20412">
    <property type="entry name" value="RALGAPB_N"/>
    <property type="match status" value="1"/>
</dbReference>
<dbReference type="KEGG" id="lgi:LOTGIDRAFT_210880"/>
<dbReference type="GO" id="GO:0005737">
    <property type="term" value="C:cytoplasm"/>
    <property type="evidence" value="ECO:0007669"/>
    <property type="project" value="TreeGrafter"/>
</dbReference>
<keyword evidence="1" id="KW-0343">GTPase activation</keyword>
<feature type="region of interest" description="Disordered" evidence="3">
    <location>
        <begin position="324"/>
        <end position="361"/>
    </location>
</feature>
<dbReference type="PANTHER" id="PTHR10063">
    <property type="entry name" value="TUBERIN"/>
    <property type="match status" value="1"/>
</dbReference>
<feature type="region of interest" description="Disordered" evidence="3">
    <location>
        <begin position="935"/>
        <end position="965"/>
    </location>
</feature>
<sequence>MFRKSASHGDVKKSAQKVADPKKDTVTRLKHLRTVLETYRYDVQEAKRFFQENYSHIYYIFYDNFSTIEADLKQRANKAHKEELESILIIFERILYLVPELIHKRWMFHSIGGILKKLLHPGNCIKLRREGMRLYVIWYQILQNNASEECHQIFVQLVPGLGEGTHQDALLNRVPTTPDSKFHYILFLSHGMIAAGEITPILPAIGEKVPENLTKYFLDALLACLVSEVVKIEWINKEMKENSFIFLFSKFKQFYLPWLLPDFQRSRDIYEPSLDLPRIRTMDEMGRLDYPANVSECRDSFILWLANFTLMSKKPSANSQNKSYFPPLLPDSHSTTSVTDEEKRESTEDQPDNAGPSRDATGIQYSEKDIVTIGHEEHSLSEYEIVRSVLFSTRENVNIVHECFRQALLFSFRHADAMRVVITVYKEWFQHVDKRPVFMCEPLSELELSVRDGSPNQLYSSLSDIVEEGSSDVLARQGLFPEVLDKPRYIRNASYLGAVQELADEGSENRQFDVRAGLQRILQVFITNSANIFLLETTDDSSLQEQVDLCKRVLNIYRYLVMHVTLNQNTWEQLLVVLLRVTSGVLKSSPPSERHKSLGGRLAQPIFQTLIVTWIKANLNVMIPVSLWNDFLQSLSSLTSWIEVVKEWAKTMETLTRVLANQVYGLHLNDLPLERLSEQKEKRKRGKGKDVHILELRSRSVSDKGFSRSWGRNESGSGLRGSTNSAPGAESPFERGKYRSDGSVKSRHELHKQRSLSGEPSPAHSRNGSDPSEIMIRSSSEGNIADPRELLEKLRVNASTTMIIFTGATAAMEDDEVARINTTSTCTAELTSGQYLQCTPDNNSLEKSDYDPLTSRGNCNSVNFLIKIFSYSEFHIIFLYDSCVVIDPTFQNTLCHFATSSRPPLAFLVYSTYAVMTSDIFLFLSLVSRTPSPVSMRSKSVSRTPSPTCEILPQKDSPTPDRDSLHIDMMAGADEDARPEDFNESRSVLSGGHVTGWMPDVAVVLWKRMIGCLGNINKIEDPAIHASVFEYLSDLQDTMFRMRENLGVTSDNMISPQPPILIPEQHKFISWLFECIKLDERYKEGKLFAYQLLCQIMIQRHDITPALDILSQYYYILHHGLLSSDQDVANVLIRNCGAKYFSCPLPASRLLMLDFIQAASSIITAMDVNEPPRAEAVSLLGCLICFPNHFQEMPVLKPNSVDRITLTCNDMKNHIIDSLLVAGKREPAGHARCIAVSSIGIFLYEELTHGTLHPKIKDGIDILLAALKCVNRKVAKVASDMLMLLCDHTDKLLNYHSHLPKKIVEVIVSTISGLLGHHENSSTEEEKRLIVLMMFNLIEWCIKIPIHLLMETTDTDKSCLYKVLHAAVTGHSSTSLPRSANSLSDFMSDSDFNNVTDSHSPTINSSPKSYASDSVLEEQILKTPDTPNVFDQPRQPPETDIVKLAARTLMKHLVNNLCHFPMGSGPARLNTLVQEHHDIPEYIEEDLKPDIFSAANVQFFVLNHRCLVSFIELPAKDAPGGGVTAGLTTAKTVCRVVVRDVGGKFCWESSVLYSPPWCKKDMELEPLIIQEDSDINIESSPSTRQLAPVPASSRTINTLPSYSTTGIQNGDDNLDDLLSFIGNTSPECLLRLGKPLNINPPIPEDLCDQAEGMMTTMVLDQRQAELEYYKQHKADVRQREIELMLAKPELPDEIEDPISPFQMCRMLLDQMGLMSWDKRCQFDLLKKTDKLLRELKNLDNQKCRETHKIAVIYVATGQEDKNSILSNTAGSRDYETFVAGLGWEVDLENHQGFLGGLQKNKTTGDTAPYYANSSCEVIFHVSTRMPVGTDESKHIKMRHLGNDEVHIVWSEHSRDYRRGIIPTEFGDIIIIIYPLPCGLYRIQINRKHEVPYFGPLFDGSIVDSKVLPGLVRATAVNASRIKRSLMPFFHSFYEERAKCLETIIQQNTEPTTFEDFAAYIFAPVLPTNSTSKSLHF</sequence>
<feature type="compositionally biased region" description="Basic and acidic residues" evidence="3">
    <location>
        <begin position="732"/>
        <end position="747"/>
    </location>
</feature>
<dbReference type="GO" id="GO:0051056">
    <property type="term" value="P:regulation of small GTPase mediated signal transduction"/>
    <property type="evidence" value="ECO:0007669"/>
    <property type="project" value="InterPro"/>
</dbReference>
<dbReference type="PROSITE" id="PS50085">
    <property type="entry name" value="RAPGAP"/>
    <property type="match status" value="1"/>
</dbReference>
<dbReference type="GO" id="GO:0005634">
    <property type="term" value="C:nucleus"/>
    <property type="evidence" value="ECO:0007669"/>
    <property type="project" value="InterPro"/>
</dbReference>
<feature type="compositionally biased region" description="Polar residues" evidence="3">
    <location>
        <begin position="710"/>
        <end position="726"/>
    </location>
</feature>
<dbReference type="OrthoDB" id="19311at2759"/>
<dbReference type="InterPro" id="IPR016024">
    <property type="entry name" value="ARM-type_fold"/>
</dbReference>
<dbReference type="FunFam" id="3.40.50.11210:FF:000001">
    <property type="entry name" value="Ral GTPase-activating protein subunit alpha-1 isoform 1"/>
    <property type="match status" value="1"/>
</dbReference>
<dbReference type="GO" id="GO:0005096">
    <property type="term" value="F:GTPase activator activity"/>
    <property type="evidence" value="ECO:0007669"/>
    <property type="project" value="UniProtKB-KW"/>
</dbReference>
<feature type="domain" description="Rap-GAP" evidence="4">
    <location>
        <begin position="1735"/>
        <end position="1943"/>
    </location>
</feature>
<dbReference type="InterPro" id="IPR046859">
    <property type="entry name" value="RGPA/RALGAPB_N"/>
</dbReference>
<feature type="region of interest" description="Disordered" evidence="3">
    <location>
        <begin position="704"/>
        <end position="781"/>
    </location>
</feature>
<dbReference type="HOGENOM" id="CLU_001676_0_0_1"/>
<dbReference type="PANTHER" id="PTHR10063:SF11">
    <property type="entry name" value="RHO GTPASE-ACTIVATING PROTEIN CG5521-RELATED"/>
    <property type="match status" value="1"/>
</dbReference>
<evidence type="ECO:0000259" key="4">
    <source>
        <dbReference type="PROSITE" id="PS50085"/>
    </source>
</evidence>
<gene>
    <name evidence="5" type="ORF">LOTGIDRAFT_210880</name>
</gene>
<evidence type="ECO:0000256" key="2">
    <source>
        <dbReference type="ARBA" id="ARBA00022553"/>
    </source>
</evidence>
<dbReference type="OMA" id="ELMRNGW"/>
<dbReference type="InterPro" id="IPR035974">
    <property type="entry name" value="Rap/Ran-GAP_sf"/>
</dbReference>
<dbReference type="InterPro" id="IPR027107">
    <property type="entry name" value="Tuberin/Ral-act_asu"/>
</dbReference>
<evidence type="ECO:0000256" key="1">
    <source>
        <dbReference type="ARBA" id="ARBA00022468"/>
    </source>
</evidence>
<reference evidence="5 6" key="1">
    <citation type="journal article" date="2013" name="Nature">
        <title>Insights into bilaterian evolution from three spiralian genomes.</title>
        <authorList>
            <person name="Simakov O."/>
            <person name="Marletaz F."/>
            <person name="Cho S.J."/>
            <person name="Edsinger-Gonzales E."/>
            <person name="Havlak P."/>
            <person name="Hellsten U."/>
            <person name="Kuo D.H."/>
            <person name="Larsson T."/>
            <person name="Lv J."/>
            <person name="Arendt D."/>
            <person name="Savage R."/>
            <person name="Osoegawa K."/>
            <person name="de Jong P."/>
            <person name="Grimwood J."/>
            <person name="Chapman J.A."/>
            <person name="Shapiro H."/>
            <person name="Aerts A."/>
            <person name="Otillar R.P."/>
            <person name="Terry A.Y."/>
            <person name="Boore J.L."/>
            <person name="Grigoriev I.V."/>
            <person name="Lindberg D.R."/>
            <person name="Seaver E.C."/>
            <person name="Weisblat D.A."/>
            <person name="Putnam N.H."/>
            <person name="Rokhsar D.S."/>
        </authorList>
    </citation>
    <scope>NUCLEOTIDE SEQUENCE [LARGE SCALE GENOMIC DNA]</scope>
</reference>
<organism evidence="5 6">
    <name type="scientific">Lottia gigantea</name>
    <name type="common">Giant owl limpet</name>
    <dbReference type="NCBI Taxonomy" id="225164"/>
    <lineage>
        <taxon>Eukaryota</taxon>
        <taxon>Metazoa</taxon>
        <taxon>Spiralia</taxon>
        <taxon>Lophotrochozoa</taxon>
        <taxon>Mollusca</taxon>
        <taxon>Gastropoda</taxon>
        <taxon>Patellogastropoda</taxon>
        <taxon>Lottioidea</taxon>
        <taxon>Lottiidae</taxon>
        <taxon>Lottia</taxon>
    </lineage>
</organism>
<dbReference type="SUPFAM" id="SSF48371">
    <property type="entry name" value="ARM repeat"/>
    <property type="match status" value="1"/>
</dbReference>
<feature type="compositionally biased region" description="Polar residues" evidence="3">
    <location>
        <begin position="935"/>
        <end position="947"/>
    </location>
</feature>
<dbReference type="EMBL" id="KB203274">
    <property type="protein sequence ID" value="ESO85701.1"/>
    <property type="molecule type" value="Genomic_DNA"/>
</dbReference>
<protein>
    <recommendedName>
        <fullName evidence="4">Rap-GAP domain-containing protein</fullName>
    </recommendedName>
</protein>
<dbReference type="Pfam" id="PF02145">
    <property type="entry name" value="Rap_GAP"/>
    <property type="match status" value="1"/>
</dbReference>
<dbReference type="STRING" id="225164.V3ZXJ4"/>
<evidence type="ECO:0000256" key="3">
    <source>
        <dbReference type="SAM" id="MobiDB-lite"/>
    </source>
</evidence>
<evidence type="ECO:0000313" key="6">
    <source>
        <dbReference type="Proteomes" id="UP000030746"/>
    </source>
</evidence>
<dbReference type="CTD" id="20246253"/>
<dbReference type="Gene3D" id="3.40.50.11210">
    <property type="entry name" value="Rap/Ran-GAP"/>
    <property type="match status" value="1"/>
</dbReference>
<name>V3ZXJ4_LOTGI</name>